<name>A0A507BHX3_9PEZI</name>
<dbReference type="InterPro" id="IPR013024">
    <property type="entry name" value="GGCT-like"/>
</dbReference>
<protein>
    <recommendedName>
        <fullName evidence="1">gamma-glutamylcyclotransferase</fullName>
        <ecNumber evidence="1">4.3.2.9</ecNumber>
    </recommendedName>
</protein>
<dbReference type="Proteomes" id="UP000319257">
    <property type="component" value="Unassembled WGS sequence"/>
</dbReference>
<evidence type="ECO:0000256" key="2">
    <source>
        <dbReference type="ARBA" id="ARBA00023239"/>
    </source>
</evidence>
<dbReference type="RefSeq" id="XP_031000727.1">
    <property type="nucleotide sequence ID" value="XM_031133969.1"/>
</dbReference>
<dbReference type="OrthoDB" id="2017317at2759"/>
<organism evidence="5 6">
    <name type="scientific">Thyridium curvatum</name>
    <dbReference type="NCBI Taxonomy" id="1093900"/>
    <lineage>
        <taxon>Eukaryota</taxon>
        <taxon>Fungi</taxon>
        <taxon>Dikarya</taxon>
        <taxon>Ascomycota</taxon>
        <taxon>Pezizomycotina</taxon>
        <taxon>Sordariomycetes</taxon>
        <taxon>Sordariomycetidae</taxon>
        <taxon>Thyridiales</taxon>
        <taxon>Thyridiaceae</taxon>
        <taxon>Thyridium</taxon>
    </lineage>
</organism>
<proteinExistence type="predicted"/>
<gene>
    <name evidence="5" type="ORF">E0L32_011260</name>
</gene>
<dbReference type="PANTHER" id="PTHR12935">
    <property type="entry name" value="GAMMA-GLUTAMYLCYCLOTRANSFERASE"/>
    <property type="match status" value="1"/>
</dbReference>
<accession>A0A507BHX3</accession>
<dbReference type="Gene3D" id="3.10.490.10">
    <property type="entry name" value="Gamma-glutamyl cyclotransferase-like"/>
    <property type="match status" value="1"/>
</dbReference>
<dbReference type="EMBL" id="SKBQ01000102">
    <property type="protein sequence ID" value="TPX19016.1"/>
    <property type="molecule type" value="Genomic_DNA"/>
</dbReference>
<dbReference type="PANTHER" id="PTHR12935:SF0">
    <property type="entry name" value="GAMMA-GLUTAMYLCYCLOTRANSFERASE"/>
    <property type="match status" value="1"/>
</dbReference>
<keyword evidence="6" id="KW-1185">Reference proteome</keyword>
<evidence type="ECO:0000313" key="6">
    <source>
        <dbReference type="Proteomes" id="UP000319257"/>
    </source>
</evidence>
<dbReference type="CDD" id="cd06661">
    <property type="entry name" value="GGCT_like"/>
    <property type="match status" value="1"/>
</dbReference>
<dbReference type="AlphaFoldDB" id="A0A507BHX3"/>
<evidence type="ECO:0000256" key="4">
    <source>
        <dbReference type="PIRSR" id="PIRSR617939-2"/>
    </source>
</evidence>
<sequence length="228" mass="24885">MDGISIWYFAYGSNMSAAVMSKRGLKPQGAENVIVHSHILVFDVFGVPYTDPAMAGIRRKPAECSEPSVHGVAYLLSAADYSRLKISEGAGTGYQEVTLEAEIMHHSEGPGYQHTTAGSLRPTFAGTTSRSQPSLMVTTLLARNPFEPVRMPSVRYMVRTASLLQISLASSSVLTGVRIYSLMGLRSEGCRSPTWTICSRCLATLRLHYIGCITFLPFECFCAFGIRS</sequence>
<dbReference type="InterPro" id="IPR017939">
    <property type="entry name" value="G-Glutamylcylcotransferase"/>
</dbReference>
<feature type="binding site" evidence="4">
    <location>
        <begin position="8"/>
        <end position="13"/>
    </location>
    <ligand>
        <name>substrate</name>
    </ligand>
</feature>
<evidence type="ECO:0000256" key="1">
    <source>
        <dbReference type="ARBA" id="ARBA00012346"/>
    </source>
</evidence>
<dbReference type="STRING" id="1093900.A0A507BHX3"/>
<evidence type="ECO:0000313" key="5">
    <source>
        <dbReference type="EMBL" id="TPX19016.1"/>
    </source>
</evidence>
<keyword evidence="2" id="KW-0456">Lyase</keyword>
<reference evidence="5 6" key="1">
    <citation type="submission" date="2019-06" db="EMBL/GenBank/DDBJ databases">
        <title>Draft genome sequence of the filamentous fungus Phialemoniopsis curvata isolated from diesel fuel.</title>
        <authorList>
            <person name="Varaljay V.A."/>
            <person name="Lyon W.J."/>
            <person name="Crouch A.L."/>
            <person name="Drake C.E."/>
            <person name="Hollomon J.M."/>
            <person name="Nadeau L.J."/>
            <person name="Nunn H.S."/>
            <person name="Stevenson B.S."/>
            <person name="Bojanowski C.L."/>
            <person name="Crookes-Goodson W.J."/>
        </authorList>
    </citation>
    <scope>NUCLEOTIDE SEQUENCE [LARGE SCALE GENOMIC DNA]</scope>
    <source>
        <strain evidence="5 6">D216</strain>
    </source>
</reference>
<dbReference type="InParanoid" id="A0A507BHX3"/>
<dbReference type="EC" id="4.3.2.9" evidence="1"/>
<dbReference type="GeneID" id="41978707"/>
<feature type="active site" description="Proton acceptor" evidence="3">
    <location>
        <position position="88"/>
    </location>
</feature>
<dbReference type="InterPro" id="IPR036568">
    <property type="entry name" value="GGCT-like_sf"/>
</dbReference>
<dbReference type="SUPFAM" id="SSF110857">
    <property type="entry name" value="Gamma-glutamyl cyclotransferase-like"/>
    <property type="match status" value="1"/>
</dbReference>
<evidence type="ECO:0000256" key="3">
    <source>
        <dbReference type="PIRSR" id="PIRSR617939-1"/>
    </source>
</evidence>
<dbReference type="GO" id="GO:0003839">
    <property type="term" value="F:gamma-glutamylcyclotransferase activity"/>
    <property type="evidence" value="ECO:0007669"/>
    <property type="project" value="UniProtKB-EC"/>
</dbReference>
<comment type="caution">
    <text evidence="5">The sequence shown here is derived from an EMBL/GenBank/DDBJ whole genome shotgun (WGS) entry which is preliminary data.</text>
</comment>